<reference evidence="1 2" key="1">
    <citation type="submission" date="2023-11" db="EMBL/GenBank/DDBJ databases">
        <title>Analysis of the Genomes of Mucilaginibacter gossypii cycad 4 and M. sabulilitoris SNA2: microbes with the potential for plant growth promotion.</title>
        <authorList>
            <person name="Hirsch A.M."/>
            <person name="Humm E."/>
            <person name="Rubbi M."/>
            <person name="Del Vecchio G."/>
            <person name="Ha S.M."/>
            <person name="Pellegrini M."/>
            <person name="Gunsalus R.P."/>
        </authorList>
    </citation>
    <scope>NUCLEOTIDE SEQUENCE [LARGE SCALE GENOMIC DNA]</scope>
    <source>
        <strain evidence="1 2">SNA2</strain>
    </source>
</reference>
<evidence type="ECO:0000313" key="1">
    <source>
        <dbReference type="EMBL" id="WPU96818.1"/>
    </source>
</evidence>
<dbReference type="RefSeq" id="WP_321565906.1">
    <property type="nucleotide sequence ID" value="NZ_CP139558.1"/>
</dbReference>
<gene>
    <name evidence="1" type="ORF">SNE25_14945</name>
</gene>
<evidence type="ECO:0000313" key="2">
    <source>
        <dbReference type="Proteomes" id="UP001324380"/>
    </source>
</evidence>
<keyword evidence="2" id="KW-1185">Reference proteome</keyword>
<organism evidence="1 2">
    <name type="scientific">Mucilaginibacter sabulilitoris</name>
    <dbReference type="NCBI Taxonomy" id="1173583"/>
    <lineage>
        <taxon>Bacteria</taxon>
        <taxon>Pseudomonadati</taxon>
        <taxon>Bacteroidota</taxon>
        <taxon>Sphingobacteriia</taxon>
        <taxon>Sphingobacteriales</taxon>
        <taxon>Sphingobacteriaceae</taxon>
        <taxon>Mucilaginibacter</taxon>
    </lineage>
</organism>
<sequence>MAYKEIHIKTLLKRQLLALTFVLGFFAVSGYLVNNRYNYARVNTEVLATKSFSLKKGINYKRAALLIYKNAAGYFNISKNCQLGVCLYHTLIINRYQHLKQLYLFTKHSISYPVNSLFYNSDKYYSPSSFRIS</sequence>
<dbReference type="EMBL" id="CP139558">
    <property type="protein sequence ID" value="WPU96818.1"/>
    <property type="molecule type" value="Genomic_DNA"/>
</dbReference>
<accession>A0ABZ0TXD3</accession>
<proteinExistence type="predicted"/>
<dbReference type="Proteomes" id="UP001324380">
    <property type="component" value="Chromosome"/>
</dbReference>
<name>A0ABZ0TXD3_9SPHI</name>
<protein>
    <submittedName>
        <fullName evidence="1">Uncharacterized protein</fullName>
    </submittedName>
</protein>